<accession>A0ABW1PC50</accession>
<evidence type="ECO:0000313" key="2">
    <source>
        <dbReference type="Proteomes" id="UP001596220"/>
    </source>
</evidence>
<proteinExistence type="predicted"/>
<dbReference type="Proteomes" id="UP001596220">
    <property type="component" value="Unassembled WGS sequence"/>
</dbReference>
<gene>
    <name evidence="1" type="ORF">ACFP3R_25500</name>
</gene>
<dbReference type="RefSeq" id="WP_380639058.1">
    <property type="nucleotide sequence ID" value="NZ_JBHSQO010000031.1"/>
</dbReference>
<name>A0ABW1PC50_9PSEU</name>
<keyword evidence="2" id="KW-1185">Reference proteome</keyword>
<evidence type="ECO:0000313" key="1">
    <source>
        <dbReference type="EMBL" id="MFC6092645.1"/>
    </source>
</evidence>
<dbReference type="EMBL" id="JBHSQO010000031">
    <property type="protein sequence ID" value="MFC6092645.1"/>
    <property type="molecule type" value="Genomic_DNA"/>
</dbReference>
<organism evidence="1 2">
    <name type="scientific">Saccharothrix lopnurensis</name>
    <dbReference type="NCBI Taxonomy" id="1670621"/>
    <lineage>
        <taxon>Bacteria</taxon>
        <taxon>Bacillati</taxon>
        <taxon>Actinomycetota</taxon>
        <taxon>Actinomycetes</taxon>
        <taxon>Pseudonocardiales</taxon>
        <taxon>Pseudonocardiaceae</taxon>
        <taxon>Saccharothrix</taxon>
    </lineage>
</organism>
<comment type="caution">
    <text evidence="1">The sequence shown here is derived from an EMBL/GenBank/DDBJ whole genome shotgun (WGS) entry which is preliminary data.</text>
</comment>
<reference evidence="2" key="1">
    <citation type="journal article" date="2019" name="Int. J. Syst. Evol. Microbiol.">
        <title>The Global Catalogue of Microorganisms (GCM) 10K type strain sequencing project: providing services to taxonomists for standard genome sequencing and annotation.</title>
        <authorList>
            <consortium name="The Broad Institute Genomics Platform"/>
            <consortium name="The Broad Institute Genome Sequencing Center for Infectious Disease"/>
            <person name="Wu L."/>
            <person name="Ma J."/>
        </authorList>
    </citation>
    <scope>NUCLEOTIDE SEQUENCE [LARGE SCALE GENOMIC DNA]</scope>
    <source>
        <strain evidence="2">CGMCC 4.7246</strain>
    </source>
</reference>
<sequence length="202" mass="21900">MPDMILYRGERENTWPEPAVRLVWGGLTIREPWPGARLPNQAATGAWCALSRAITAGGRDPAVFSRALREGGTPHGLAFTRTPPTTRADHEYVVTLRQARTFLLRYGGVGGWTPGEEVPWAGDPAAVTQDYVVLNGPVVNRSTVLGYGHCAEPPLVTLLTDVPTRWVTSVDGRPIGGHGLRVLTDSALSDAERCALTELRRP</sequence>
<protein>
    <submittedName>
        <fullName evidence="1">Uncharacterized protein</fullName>
    </submittedName>
</protein>